<evidence type="ECO:0000256" key="1">
    <source>
        <dbReference type="SAM" id="Phobius"/>
    </source>
</evidence>
<dbReference type="Proteomes" id="UP000294829">
    <property type="component" value="Unassembled WGS sequence"/>
</dbReference>
<evidence type="ECO:0000313" key="3">
    <source>
        <dbReference type="Proteomes" id="UP000294829"/>
    </source>
</evidence>
<keyword evidence="1" id="KW-0812">Transmembrane</keyword>
<dbReference type="RefSeq" id="WP_133326230.1">
    <property type="nucleotide sequence ID" value="NZ_SMYL01000002.1"/>
</dbReference>
<dbReference type="OrthoDB" id="9907812at2"/>
<reference evidence="2 3" key="1">
    <citation type="submission" date="2019-03" db="EMBL/GenBank/DDBJ databases">
        <title>Sapientia aquatica gen. nov., sp. nov., isolated from a crater lake.</title>
        <authorList>
            <person name="Felfoldi T."/>
            <person name="Szabo A."/>
            <person name="Toth E."/>
            <person name="Schumann P."/>
            <person name="Keki Z."/>
            <person name="Marialigeti K."/>
            <person name="Mathe I."/>
        </authorList>
    </citation>
    <scope>NUCLEOTIDE SEQUENCE [LARGE SCALE GENOMIC DNA]</scope>
    <source>
        <strain evidence="2 3">SA-152</strain>
    </source>
</reference>
<dbReference type="EMBL" id="SMYL01000002">
    <property type="protein sequence ID" value="TDK67207.1"/>
    <property type="molecule type" value="Genomic_DNA"/>
</dbReference>
<sequence>MFTREQADLISQQLLEEAKSTFAPKSIVPRENKLIPLVATQLLLLSVAVHFYNNKPLWVYGLLSFIFVAILIIGVYQYRHPLVEVNWTHLTYFGYWPFAKNSLSVKEIKTVTLLTKASFFHSGRQLIISHINGQFSFWLPEMYVFSTAELNEFLRTNFDGKFVEDSYFIDIFNKN</sequence>
<name>A0A4R5W5K1_9BURK</name>
<evidence type="ECO:0000313" key="2">
    <source>
        <dbReference type="EMBL" id="TDK67207.1"/>
    </source>
</evidence>
<organism evidence="2 3">
    <name type="scientific">Sapientia aquatica</name>
    <dbReference type="NCBI Taxonomy" id="1549640"/>
    <lineage>
        <taxon>Bacteria</taxon>
        <taxon>Pseudomonadati</taxon>
        <taxon>Pseudomonadota</taxon>
        <taxon>Betaproteobacteria</taxon>
        <taxon>Burkholderiales</taxon>
        <taxon>Oxalobacteraceae</taxon>
        <taxon>Sapientia</taxon>
    </lineage>
</organism>
<comment type="caution">
    <text evidence="2">The sequence shown here is derived from an EMBL/GenBank/DDBJ whole genome shotgun (WGS) entry which is preliminary data.</text>
</comment>
<feature type="transmembrane region" description="Helical" evidence="1">
    <location>
        <begin position="34"/>
        <end position="52"/>
    </location>
</feature>
<dbReference type="AlphaFoldDB" id="A0A4R5W5K1"/>
<keyword evidence="1" id="KW-1133">Transmembrane helix</keyword>
<accession>A0A4R5W5K1</accession>
<feature type="transmembrane region" description="Helical" evidence="1">
    <location>
        <begin position="58"/>
        <end position="76"/>
    </location>
</feature>
<keyword evidence="3" id="KW-1185">Reference proteome</keyword>
<protein>
    <submittedName>
        <fullName evidence="2">Uncharacterized protein</fullName>
    </submittedName>
</protein>
<keyword evidence="1" id="KW-0472">Membrane</keyword>
<proteinExistence type="predicted"/>
<gene>
    <name evidence="2" type="ORF">E2I14_05440</name>
</gene>